<evidence type="ECO:0000313" key="2">
    <source>
        <dbReference type="EMBL" id="QIS08894.1"/>
    </source>
</evidence>
<keyword evidence="2" id="KW-0456">Lyase</keyword>
<organism evidence="2 3">
    <name type="scientific">Nocardia arthritidis</name>
    <dbReference type="NCBI Taxonomy" id="228602"/>
    <lineage>
        <taxon>Bacteria</taxon>
        <taxon>Bacillati</taxon>
        <taxon>Actinomycetota</taxon>
        <taxon>Actinomycetes</taxon>
        <taxon>Mycobacteriales</taxon>
        <taxon>Nocardiaceae</taxon>
        <taxon>Nocardia</taxon>
    </lineage>
</organism>
<evidence type="ECO:0000313" key="3">
    <source>
        <dbReference type="Proteomes" id="UP000503540"/>
    </source>
</evidence>
<feature type="region of interest" description="Disordered" evidence="1">
    <location>
        <begin position="102"/>
        <end position="142"/>
    </location>
</feature>
<name>A0A6G9Y6Y2_9NOCA</name>
<sequence length="142" mass="14758">MSPPTLVVLAVPDCPNAPLLIERLREISTDRTEFEPIQRIVHDQAEAERYGMHGSPTLLVNGVDPFAQPGTPASLSCRLYPHPCGRVDGAPSVAELAAVLRPHESGAESCPTTPISDPAISTPPGAPPSPTTGSAPTSPPPS</sequence>
<evidence type="ECO:0000256" key="1">
    <source>
        <dbReference type="SAM" id="MobiDB-lite"/>
    </source>
</evidence>
<dbReference type="AlphaFoldDB" id="A0A6G9Y6Y2"/>
<keyword evidence="3" id="KW-1185">Reference proteome</keyword>
<dbReference type="RefSeq" id="WP_167472069.1">
    <property type="nucleotide sequence ID" value="NZ_CP046172.1"/>
</dbReference>
<gene>
    <name evidence="2" type="ORF">F5544_04910</name>
</gene>
<protein>
    <submittedName>
        <fullName evidence="2">Alkylmercury lyase</fullName>
    </submittedName>
</protein>
<reference evidence="2 3" key="1">
    <citation type="journal article" date="2019" name="ACS Chem. Biol.">
        <title>Identification and Mobilization of a Cryptic Antibiotic Biosynthesis Gene Locus from a Human-Pathogenic Nocardia Isolate.</title>
        <authorList>
            <person name="Herisse M."/>
            <person name="Ishida K."/>
            <person name="Porter J.L."/>
            <person name="Howden B."/>
            <person name="Hertweck C."/>
            <person name="Stinear T.P."/>
            <person name="Pidot S.J."/>
        </authorList>
    </citation>
    <scope>NUCLEOTIDE SEQUENCE [LARGE SCALE GENOMIC DNA]</scope>
    <source>
        <strain evidence="2 3">AUSMDU00012717</strain>
    </source>
</reference>
<dbReference type="GO" id="GO:0016829">
    <property type="term" value="F:lyase activity"/>
    <property type="evidence" value="ECO:0007669"/>
    <property type="project" value="UniProtKB-KW"/>
</dbReference>
<accession>A0A6G9Y6Y2</accession>
<dbReference type="CDD" id="cd02972">
    <property type="entry name" value="DsbA_family"/>
    <property type="match status" value="1"/>
</dbReference>
<dbReference type="EMBL" id="CP046172">
    <property type="protein sequence ID" value="QIS08894.1"/>
    <property type="molecule type" value="Genomic_DNA"/>
</dbReference>
<proteinExistence type="predicted"/>
<dbReference type="Proteomes" id="UP000503540">
    <property type="component" value="Chromosome"/>
</dbReference>
<dbReference type="KEGG" id="nah:F5544_04910"/>